<evidence type="ECO:0000313" key="9">
    <source>
        <dbReference type="EMBL" id="NYH79850.1"/>
    </source>
</evidence>
<evidence type="ECO:0000256" key="6">
    <source>
        <dbReference type="ARBA" id="ARBA00023136"/>
    </source>
</evidence>
<evidence type="ECO:0000256" key="5">
    <source>
        <dbReference type="ARBA" id="ARBA00022989"/>
    </source>
</evidence>
<organism evidence="9 10">
    <name type="scientific">Actinopolyspora biskrensis</name>
    <dbReference type="NCBI Taxonomy" id="1470178"/>
    <lineage>
        <taxon>Bacteria</taxon>
        <taxon>Bacillati</taxon>
        <taxon>Actinomycetota</taxon>
        <taxon>Actinomycetes</taxon>
        <taxon>Actinopolysporales</taxon>
        <taxon>Actinopolysporaceae</taxon>
        <taxon>Actinopolyspora</taxon>
    </lineage>
</organism>
<dbReference type="GO" id="GO:0005886">
    <property type="term" value="C:plasma membrane"/>
    <property type="evidence" value="ECO:0007669"/>
    <property type="project" value="UniProtKB-SubCell"/>
</dbReference>
<sequence>MSRGEPSDVGIGLGVLALVVPTLVFGLFTIATTEQSTGTTSGSVQPARPTSTSPEDGRESATGRVVYEVTGSEGVNTITYGRDGATNRATGTELPWSEEQRITGGAESYSLSVRNGQNGGEVTCEITLDGEVLARNTADGPHTMVTCNGDTGL</sequence>
<keyword evidence="3" id="KW-1003">Cell membrane</keyword>
<feature type="region of interest" description="Disordered" evidence="7">
    <location>
        <begin position="35"/>
        <end position="61"/>
    </location>
</feature>
<evidence type="ECO:0000256" key="3">
    <source>
        <dbReference type="ARBA" id="ARBA00022475"/>
    </source>
</evidence>
<feature type="transmembrane region" description="Helical" evidence="8">
    <location>
        <begin position="12"/>
        <end position="31"/>
    </location>
</feature>
<dbReference type="InterPro" id="IPR008693">
    <property type="entry name" value="MmpS"/>
</dbReference>
<accession>A0A852Z0X3</accession>
<dbReference type="Proteomes" id="UP000548304">
    <property type="component" value="Unassembled WGS sequence"/>
</dbReference>
<keyword evidence="4 8" id="KW-0812">Transmembrane</keyword>
<dbReference type="EMBL" id="JACBYW010000005">
    <property type="protein sequence ID" value="NYH79850.1"/>
    <property type="molecule type" value="Genomic_DNA"/>
</dbReference>
<keyword evidence="5 8" id="KW-1133">Transmembrane helix</keyword>
<proteinExistence type="inferred from homology"/>
<evidence type="ECO:0000256" key="8">
    <source>
        <dbReference type="SAM" id="Phobius"/>
    </source>
</evidence>
<dbReference type="AlphaFoldDB" id="A0A852Z0X3"/>
<dbReference type="RefSeq" id="WP_246300589.1">
    <property type="nucleotide sequence ID" value="NZ_JACBYW010000005.1"/>
</dbReference>
<keyword evidence="10" id="KW-1185">Reference proteome</keyword>
<dbReference type="Pfam" id="PF05423">
    <property type="entry name" value="Mycobact_memb"/>
    <property type="match status" value="1"/>
</dbReference>
<evidence type="ECO:0000256" key="4">
    <source>
        <dbReference type="ARBA" id="ARBA00022692"/>
    </source>
</evidence>
<dbReference type="Gene3D" id="2.60.40.2880">
    <property type="entry name" value="MmpS1-5, C-terminal soluble domain"/>
    <property type="match status" value="1"/>
</dbReference>
<evidence type="ECO:0000256" key="2">
    <source>
        <dbReference type="ARBA" id="ARBA00007531"/>
    </source>
</evidence>
<evidence type="ECO:0000313" key="10">
    <source>
        <dbReference type="Proteomes" id="UP000548304"/>
    </source>
</evidence>
<keyword evidence="6 8" id="KW-0472">Membrane</keyword>
<evidence type="ECO:0008006" key="11">
    <source>
        <dbReference type="Google" id="ProtNLM"/>
    </source>
</evidence>
<dbReference type="InterPro" id="IPR038468">
    <property type="entry name" value="MmpS_C"/>
</dbReference>
<protein>
    <recommendedName>
        <fullName evidence="11">MmpS family membrane protein</fullName>
    </recommendedName>
</protein>
<comment type="subcellular location">
    <subcellularLocation>
        <location evidence="1">Cell membrane</location>
    </subcellularLocation>
</comment>
<evidence type="ECO:0000256" key="7">
    <source>
        <dbReference type="SAM" id="MobiDB-lite"/>
    </source>
</evidence>
<reference evidence="9 10" key="1">
    <citation type="submission" date="2020-07" db="EMBL/GenBank/DDBJ databases">
        <title>Genomic Encyclopedia of Type Strains, Phase III (KMG-III): the genomes of soil and plant-associated and newly described type strains.</title>
        <authorList>
            <person name="Whitman W."/>
        </authorList>
    </citation>
    <scope>NUCLEOTIDE SEQUENCE [LARGE SCALE GENOMIC DNA]</scope>
    <source>
        <strain evidence="9 10">CECT 8576</strain>
    </source>
</reference>
<gene>
    <name evidence="9" type="ORF">FHR84_003188</name>
</gene>
<evidence type="ECO:0000256" key="1">
    <source>
        <dbReference type="ARBA" id="ARBA00004236"/>
    </source>
</evidence>
<comment type="caution">
    <text evidence="9">The sequence shown here is derived from an EMBL/GenBank/DDBJ whole genome shotgun (WGS) entry which is preliminary data.</text>
</comment>
<comment type="similarity">
    <text evidence="2">Belongs to the MmpS family.</text>
</comment>
<name>A0A852Z0X3_9ACTN</name>